<evidence type="ECO:0000313" key="2">
    <source>
        <dbReference type="EMBL" id="QHT33293.1"/>
    </source>
</evidence>
<dbReference type="Pfam" id="PF00581">
    <property type="entry name" value="Rhodanese"/>
    <property type="match status" value="1"/>
</dbReference>
<feature type="domain" description="Rhodanese" evidence="1">
    <location>
        <begin position="81"/>
        <end position="107"/>
    </location>
</feature>
<dbReference type="EMBL" id="MN738962">
    <property type="protein sequence ID" value="QHT33293.1"/>
    <property type="molecule type" value="Genomic_DNA"/>
</dbReference>
<evidence type="ECO:0000259" key="1">
    <source>
        <dbReference type="PROSITE" id="PS50206"/>
    </source>
</evidence>
<organism evidence="2">
    <name type="scientific">viral metagenome</name>
    <dbReference type="NCBI Taxonomy" id="1070528"/>
    <lineage>
        <taxon>unclassified sequences</taxon>
        <taxon>metagenomes</taxon>
        <taxon>organismal metagenomes</taxon>
    </lineage>
</organism>
<name>A0A6C0EXQ8_9ZZZZ</name>
<reference evidence="2" key="1">
    <citation type="journal article" date="2020" name="Nature">
        <title>Giant virus diversity and host interactions through global metagenomics.</title>
        <authorList>
            <person name="Schulz F."/>
            <person name="Roux S."/>
            <person name="Paez-Espino D."/>
            <person name="Jungbluth S."/>
            <person name="Walsh D.A."/>
            <person name="Denef V.J."/>
            <person name="McMahon K.D."/>
            <person name="Konstantinidis K.T."/>
            <person name="Eloe-Fadrosh E.A."/>
            <person name="Kyrpides N.C."/>
            <person name="Woyke T."/>
        </authorList>
    </citation>
    <scope>NUCLEOTIDE SEQUENCE</scope>
    <source>
        <strain evidence="2">GVMAG-M-3300009161-34</strain>
    </source>
</reference>
<dbReference type="Gene3D" id="3.40.250.10">
    <property type="entry name" value="Rhodanese-like domain"/>
    <property type="match status" value="1"/>
</dbReference>
<dbReference type="CDD" id="cd00158">
    <property type="entry name" value="RHOD"/>
    <property type="match status" value="1"/>
</dbReference>
<proteinExistence type="predicted"/>
<sequence>MGNTSSIRKINCEDMQKACKNMNNYIIINTLDQSMQQCLILNTIKIENEEALINSIIKKSKNKNIIIYGRNCNDDNVYKKYQQLVSLGFTNVYVYVGGMFEWLLLQDVYGNDLFPTTSNELDILKYKSHRIFDVQYIQNG</sequence>
<dbReference type="InterPro" id="IPR036873">
    <property type="entry name" value="Rhodanese-like_dom_sf"/>
</dbReference>
<protein>
    <recommendedName>
        <fullName evidence="1">Rhodanese domain-containing protein</fullName>
    </recommendedName>
</protein>
<accession>A0A6C0EXQ8</accession>
<dbReference type="SUPFAM" id="SSF52821">
    <property type="entry name" value="Rhodanese/Cell cycle control phosphatase"/>
    <property type="match status" value="1"/>
</dbReference>
<dbReference type="PROSITE" id="PS50206">
    <property type="entry name" value="RHODANESE_3"/>
    <property type="match status" value="1"/>
</dbReference>
<dbReference type="AlphaFoldDB" id="A0A6C0EXQ8"/>
<dbReference type="InterPro" id="IPR001763">
    <property type="entry name" value="Rhodanese-like_dom"/>
</dbReference>